<dbReference type="Pfam" id="PF02656">
    <property type="entry name" value="DUF202"/>
    <property type="match status" value="1"/>
</dbReference>
<feature type="transmembrane region" description="Helical" evidence="5">
    <location>
        <begin position="51"/>
        <end position="73"/>
    </location>
</feature>
<keyword evidence="4 5" id="KW-0472">Membrane</keyword>
<gene>
    <name evidence="7" type="ORF">SAMN05216561_12631</name>
</gene>
<evidence type="ECO:0000256" key="4">
    <source>
        <dbReference type="ARBA" id="ARBA00023136"/>
    </source>
</evidence>
<dbReference type="Proteomes" id="UP000198649">
    <property type="component" value="Unassembled WGS sequence"/>
</dbReference>
<dbReference type="STRING" id="1005945.SAMN05216561_12631"/>
<evidence type="ECO:0000256" key="3">
    <source>
        <dbReference type="ARBA" id="ARBA00022989"/>
    </source>
</evidence>
<keyword evidence="3 5" id="KW-1133">Transmembrane helix</keyword>
<feature type="transmembrane region" description="Helical" evidence="5">
    <location>
        <begin position="93"/>
        <end position="114"/>
    </location>
</feature>
<keyword evidence="2 5" id="KW-0812">Transmembrane</keyword>
<evidence type="ECO:0000256" key="1">
    <source>
        <dbReference type="ARBA" id="ARBA00004127"/>
    </source>
</evidence>
<evidence type="ECO:0000256" key="5">
    <source>
        <dbReference type="SAM" id="Phobius"/>
    </source>
</evidence>
<dbReference type="EMBL" id="FOQG01000026">
    <property type="protein sequence ID" value="SFJ35092.1"/>
    <property type="molecule type" value="Genomic_DNA"/>
</dbReference>
<comment type="subcellular location">
    <subcellularLocation>
        <location evidence="1">Endomembrane system</location>
        <topology evidence="1">Multi-pass membrane protein</topology>
    </subcellularLocation>
</comment>
<dbReference type="OrthoDB" id="3701077at2"/>
<evidence type="ECO:0000313" key="8">
    <source>
        <dbReference type="Proteomes" id="UP000198649"/>
    </source>
</evidence>
<protein>
    <submittedName>
        <fullName evidence="7">Uncharacterized membrane protein YidH, DUF202 family</fullName>
    </submittedName>
</protein>
<evidence type="ECO:0000259" key="6">
    <source>
        <dbReference type="Pfam" id="PF02656"/>
    </source>
</evidence>
<evidence type="ECO:0000256" key="2">
    <source>
        <dbReference type="ARBA" id="ARBA00022692"/>
    </source>
</evidence>
<dbReference type="AlphaFoldDB" id="A0A1I3QNN1"/>
<reference evidence="7 8" key="1">
    <citation type="submission" date="2016-10" db="EMBL/GenBank/DDBJ databases">
        <authorList>
            <person name="de Groot N.N."/>
        </authorList>
    </citation>
    <scope>NUCLEOTIDE SEQUENCE [LARGE SCALE GENOMIC DNA]</scope>
    <source>
        <strain evidence="7 8">CGMCC 1.11156</strain>
    </source>
</reference>
<feature type="domain" description="DUF202" evidence="6">
    <location>
        <begin position="18"/>
        <end position="79"/>
    </location>
</feature>
<organism evidence="7 8">
    <name type="scientific">Nocardioides psychrotolerans</name>
    <dbReference type="NCBI Taxonomy" id="1005945"/>
    <lineage>
        <taxon>Bacteria</taxon>
        <taxon>Bacillati</taxon>
        <taxon>Actinomycetota</taxon>
        <taxon>Actinomycetes</taxon>
        <taxon>Propionibacteriales</taxon>
        <taxon>Nocardioidaceae</taxon>
        <taxon>Nocardioides</taxon>
    </lineage>
</organism>
<sequence>MLPRRPRISDRDVPHHDAGLQAERTAMAWQRTALGVGGISALLLHETGGKLLQALPGTLGLAMATTLLVLSELRYERTTSRIGTGAAFSSPRLLLLLALTVSLLAVASIGLILVQG</sequence>
<dbReference type="InterPro" id="IPR003807">
    <property type="entry name" value="DUF202"/>
</dbReference>
<name>A0A1I3QNN1_9ACTN</name>
<evidence type="ECO:0000313" key="7">
    <source>
        <dbReference type="EMBL" id="SFJ35092.1"/>
    </source>
</evidence>
<dbReference type="RefSeq" id="WP_091117325.1">
    <property type="nucleotide sequence ID" value="NZ_BKAF01000037.1"/>
</dbReference>
<proteinExistence type="predicted"/>
<keyword evidence="8" id="KW-1185">Reference proteome</keyword>
<accession>A0A1I3QNN1</accession>
<dbReference type="GO" id="GO:0012505">
    <property type="term" value="C:endomembrane system"/>
    <property type="evidence" value="ECO:0007669"/>
    <property type="project" value="UniProtKB-SubCell"/>
</dbReference>